<dbReference type="HOGENOM" id="CLU_000022_3_5_1"/>
<gene>
    <name evidence="5" type="primary">aslA-1</name>
    <name evidence="5" type="ORF">DDB_G0273213</name>
</gene>
<dbReference type="GO" id="GO:0006085">
    <property type="term" value="P:acetyl-CoA biosynthetic process"/>
    <property type="evidence" value="ECO:0000250"/>
    <property type="project" value="dictyBase"/>
</dbReference>
<dbReference type="PaxDb" id="44689-DDB0229916"/>
<dbReference type="Pfam" id="PF00501">
    <property type="entry name" value="AMP-binding"/>
    <property type="match status" value="1"/>
</dbReference>
<dbReference type="InterPro" id="IPR025110">
    <property type="entry name" value="AMP-bd_C"/>
</dbReference>
<dbReference type="Proteomes" id="UP000002195">
    <property type="component" value="Unassembled WGS sequence"/>
</dbReference>
<dbReference type="KEGG" id="ddi:DDB_G0273213"/>
<sequence length="651" mass="74727">MYTLSQPFNYENDYKFSINTDPISFWDQVATKYVYWDKMYDKVYSGNEIYPDWFKGGELNTCYNLLDRQVQNPLKKDQVALIYECPYLKKTVKLTYYQLYEKVCEFSRVLLNLNVSKNDNVLIYMANTVEAPIAMLSCARIGATHCALFDGYSVKSLIDRIETITPKLIITTNLGVGLDEIVDITTNLKEAIELSTFKPDNVITLYRNDIVYNNNNFQTIIPNSLNWEEEIKKIKINNQSPFYDYVPVESSHPIYLIYTSGTTGNSKPVVRSNGSNLVGLLYHWNCLSSKVNNDENVVLFSATSVGWVSFHMFFYASLSKGNTFVMFEGGFLKQNNVEDDIWATIEKHNVNIYLALPIVMRYLKKMDPNAERLHSKYDISRLKQVWIGAEVIEKSIQDYIENKLNAESIGLYGQTESGMMYIYEYSSINKTYDTVGIPSPFIKPSILSEDGKELGVNEIGEFSLKLPLPPGFATTFYKNDEQYKKLFSKFPGYYNSGDLGYKDENGYYGIVSRADDQIKISGNKVQLNTIESSILKHPNVIECCSIGINDYDCYKAPIGILVLKKQDSILDFNQLKNEINNIINDDIESYAELKQIIIVNQLPKTKSGKIQRHILSNYLNNNNFKLPDNIENLQLFYNIKDSFIKNSNKNI</sequence>
<dbReference type="PANTHER" id="PTHR43347:SF4">
    <property type="entry name" value="AMP-DEPENDENT SYNTHETASE_LIGASE DOMAIN-CONTAINING PROTEIN-RELATED"/>
    <property type="match status" value="1"/>
</dbReference>
<dbReference type="SUPFAM" id="SSF56801">
    <property type="entry name" value="Acetyl-CoA synthetase-like"/>
    <property type="match status" value="1"/>
</dbReference>
<name>Q557X0_DICDI</name>
<proteinExistence type="inferred from homology"/>
<evidence type="ECO:0000313" key="5">
    <source>
        <dbReference type="EMBL" id="EAL70824.1"/>
    </source>
</evidence>
<dbReference type="SMR" id="Q557X0"/>
<evidence type="ECO:0000259" key="4">
    <source>
        <dbReference type="Pfam" id="PF16177"/>
    </source>
</evidence>
<evidence type="ECO:0000259" key="3">
    <source>
        <dbReference type="Pfam" id="PF13193"/>
    </source>
</evidence>
<dbReference type="GO" id="GO:0050218">
    <property type="term" value="F:propionate-CoA ligase activity"/>
    <property type="evidence" value="ECO:0000318"/>
    <property type="project" value="GO_Central"/>
</dbReference>
<accession>Q557X0</accession>
<dbReference type="EMBL" id="AAFI02000009">
    <property type="protein sequence ID" value="EAL70824.1"/>
    <property type="molecule type" value="Genomic_DNA"/>
</dbReference>
<dbReference type="Pfam" id="PF16177">
    <property type="entry name" value="ACAS_N"/>
    <property type="match status" value="1"/>
</dbReference>
<dbReference type="Gene3D" id="3.40.50.12780">
    <property type="entry name" value="N-terminal domain of ligase-like"/>
    <property type="match status" value="1"/>
</dbReference>
<dbReference type="Pfam" id="PF13193">
    <property type="entry name" value="AMP-binding_C"/>
    <property type="match status" value="1"/>
</dbReference>
<dbReference type="PhylomeDB" id="Q557X0"/>
<dbReference type="InterPro" id="IPR020845">
    <property type="entry name" value="AMP-binding_CS"/>
</dbReference>
<dbReference type="PANTHER" id="PTHR43347">
    <property type="entry name" value="ACYL-COA SYNTHETASE"/>
    <property type="match status" value="1"/>
</dbReference>
<comment type="caution">
    <text evidence="5">The sequence shown here is derived from an EMBL/GenBank/DDBJ whole genome shotgun (WGS) entry which is preliminary data.</text>
</comment>
<evidence type="ECO:0000256" key="1">
    <source>
        <dbReference type="ARBA" id="ARBA00006432"/>
    </source>
</evidence>
<feature type="domain" description="AMP-dependent synthetase/ligase" evidence="2">
    <location>
        <begin position="75"/>
        <end position="462"/>
    </location>
</feature>
<protein>
    <submittedName>
        <fullName evidence="5">Uncharacterized protein</fullName>
    </submittedName>
</protein>
<dbReference type="GO" id="GO:0003987">
    <property type="term" value="F:acetate-CoA ligase activity"/>
    <property type="evidence" value="ECO:0000250"/>
    <property type="project" value="dictyBase"/>
</dbReference>
<organism evidence="5 6">
    <name type="scientific">Dictyostelium discoideum</name>
    <name type="common">Social amoeba</name>
    <dbReference type="NCBI Taxonomy" id="44689"/>
    <lineage>
        <taxon>Eukaryota</taxon>
        <taxon>Amoebozoa</taxon>
        <taxon>Evosea</taxon>
        <taxon>Eumycetozoa</taxon>
        <taxon>Dictyostelia</taxon>
        <taxon>Dictyosteliales</taxon>
        <taxon>Dictyosteliaceae</taxon>
        <taxon>Dictyostelium</taxon>
    </lineage>
</organism>
<dbReference type="InParanoid" id="Q557X0"/>
<evidence type="ECO:0000313" key="6">
    <source>
        <dbReference type="Proteomes" id="UP000002195"/>
    </source>
</evidence>
<dbReference type="RefSeq" id="XP_644777.1">
    <property type="nucleotide sequence ID" value="XM_639685.1"/>
</dbReference>
<dbReference type="InterPro" id="IPR000873">
    <property type="entry name" value="AMP-dep_synth/lig_dom"/>
</dbReference>
<reference evidence="5 6" key="1">
    <citation type="journal article" date="2005" name="Nature">
        <title>The genome of the social amoeba Dictyostelium discoideum.</title>
        <authorList>
            <consortium name="The Dictyostelium discoideum Sequencing Consortium"/>
            <person name="Eichinger L."/>
            <person name="Pachebat J.A."/>
            <person name="Glockner G."/>
            <person name="Rajandream M.A."/>
            <person name="Sucgang R."/>
            <person name="Berriman M."/>
            <person name="Song J."/>
            <person name="Olsen R."/>
            <person name="Szafranski K."/>
            <person name="Xu Q."/>
            <person name="Tunggal B."/>
            <person name="Kummerfeld S."/>
            <person name="Madera M."/>
            <person name="Konfortov B.A."/>
            <person name="Rivero F."/>
            <person name="Bankier A.T."/>
            <person name="Lehmann R."/>
            <person name="Hamlin N."/>
            <person name="Davies R."/>
            <person name="Gaudet P."/>
            <person name="Fey P."/>
            <person name="Pilcher K."/>
            <person name="Chen G."/>
            <person name="Saunders D."/>
            <person name="Sodergren E."/>
            <person name="Davis P."/>
            <person name="Kerhornou A."/>
            <person name="Nie X."/>
            <person name="Hall N."/>
            <person name="Anjard C."/>
            <person name="Hemphill L."/>
            <person name="Bason N."/>
            <person name="Farbrother P."/>
            <person name="Desany B."/>
            <person name="Just E."/>
            <person name="Morio T."/>
            <person name="Rost R."/>
            <person name="Churcher C."/>
            <person name="Cooper J."/>
            <person name="Haydock S."/>
            <person name="van Driessche N."/>
            <person name="Cronin A."/>
            <person name="Goodhead I."/>
            <person name="Muzny D."/>
            <person name="Mourier T."/>
            <person name="Pain A."/>
            <person name="Lu M."/>
            <person name="Harper D."/>
            <person name="Lindsay R."/>
            <person name="Hauser H."/>
            <person name="James K."/>
            <person name="Quiles M."/>
            <person name="Madan Babu M."/>
            <person name="Saito T."/>
            <person name="Buchrieser C."/>
            <person name="Wardroper A."/>
            <person name="Felder M."/>
            <person name="Thangavelu M."/>
            <person name="Johnson D."/>
            <person name="Knights A."/>
            <person name="Loulseged H."/>
            <person name="Mungall K."/>
            <person name="Oliver K."/>
            <person name="Price C."/>
            <person name="Quail M.A."/>
            <person name="Urushihara H."/>
            <person name="Hernandez J."/>
            <person name="Rabbinowitsch E."/>
            <person name="Steffen D."/>
            <person name="Sanders M."/>
            <person name="Ma J."/>
            <person name="Kohara Y."/>
            <person name="Sharp S."/>
            <person name="Simmonds M."/>
            <person name="Spiegler S."/>
            <person name="Tivey A."/>
            <person name="Sugano S."/>
            <person name="White B."/>
            <person name="Walker D."/>
            <person name="Woodward J."/>
            <person name="Winckler T."/>
            <person name="Tanaka Y."/>
            <person name="Shaulsky G."/>
            <person name="Schleicher M."/>
            <person name="Weinstock G."/>
            <person name="Rosenthal A."/>
            <person name="Cox E.C."/>
            <person name="Chisholm R.L."/>
            <person name="Gibbs R."/>
            <person name="Loomis W.F."/>
            <person name="Platzer M."/>
            <person name="Kay R.R."/>
            <person name="Williams J."/>
            <person name="Dear P.H."/>
            <person name="Noegel A.A."/>
            <person name="Barrell B."/>
            <person name="Kuspa A."/>
        </authorList>
    </citation>
    <scope>NUCLEOTIDE SEQUENCE [LARGE SCALE GENOMIC DNA]</scope>
    <source>
        <strain evidence="5 6">AX4</strain>
    </source>
</reference>
<dbReference type="InterPro" id="IPR032387">
    <property type="entry name" value="ACAS_N"/>
</dbReference>
<dbReference type="eggNOG" id="KOG1175">
    <property type="taxonomic scope" value="Eukaryota"/>
</dbReference>
<dbReference type="GO" id="GO:0019654">
    <property type="term" value="P:acetate fermentation"/>
    <property type="evidence" value="ECO:0000250"/>
    <property type="project" value="dictyBase"/>
</dbReference>
<feature type="domain" description="Acetyl-coenzyme A synthetase N-terminal" evidence="4">
    <location>
        <begin position="10"/>
        <end position="64"/>
    </location>
</feature>
<dbReference type="AlphaFoldDB" id="Q557X0"/>
<evidence type="ECO:0000259" key="2">
    <source>
        <dbReference type="Pfam" id="PF00501"/>
    </source>
</evidence>
<comment type="similarity">
    <text evidence="1">Belongs to the ATP-dependent AMP-binding enzyme family.</text>
</comment>
<dbReference type="VEuPathDB" id="AmoebaDB:DDB_G0273213"/>
<dbReference type="dictyBase" id="DDB_G0273213">
    <property type="gene designation" value="aslA-1"/>
</dbReference>
<feature type="domain" description="AMP-binding enzyme C-terminal" evidence="3">
    <location>
        <begin position="530"/>
        <end position="609"/>
    </location>
</feature>
<dbReference type="STRING" id="44689.Q557X0"/>
<dbReference type="GO" id="GO:0016208">
    <property type="term" value="F:AMP binding"/>
    <property type="evidence" value="ECO:0000250"/>
    <property type="project" value="dictyBase"/>
</dbReference>
<dbReference type="GeneID" id="8618879"/>
<dbReference type="InterPro" id="IPR045851">
    <property type="entry name" value="AMP-bd_C_sf"/>
</dbReference>
<dbReference type="Gene3D" id="3.30.300.30">
    <property type="match status" value="1"/>
</dbReference>
<dbReference type="PROSITE" id="PS00455">
    <property type="entry name" value="AMP_BINDING"/>
    <property type="match status" value="1"/>
</dbReference>
<keyword evidence="6" id="KW-1185">Reference proteome</keyword>
<dbReference type="InterPro" id="IPR042099">
    <property type="entry name" value="ANL_N_sf"/>
</dbReference>